<comment type="function">
    <text evidence="2">Catalyzes the first step of the osmoprotectant glycine betaine synthesis.</text>
</comment>
<dbReference type="PANTHER" id="PTHR43756">
    <property type="entry name" value="CHOLINE MONOOXYGENASE, CHLOROPLASTIC"/>
    <property type="match status" value="1"/>
</dbReference>
<evidence type="ECO:0000256" key="1">
    <source>
        <dbReference type="ARBA" id="ARBA00001962"/>
    </source>
</evidence>
<evidence type="ECO:0000256" key="5">
    <source>
        <dbReference type="ARBA" id="ARBA00012763"/>
    </source>
</evidence>
<gene>
    <name evidence="9" type="ORF">FIESC28_06914</name>
</gene>
<feature type="domain" description="Aromatic-ring-hydroxylating dioxygenase alpha subunit C-terminal" evidence="8">
    <location>
        <begin position="185"/>
        <end position="356"/>
    </location>
</feature>
<comment type="similarity">
    <text evidence="4">Belongs to the choline monooxygenase family.</text>
</comment>
<dbReference type="GO" id="GO:0019133">
    <property type="term" value="F:choline monooxygenase activity"/>
    <property type="evidence" value="ECO:0007669"/>
    <property type="project" value="UniProtKB-EC"/>
</dbReference>
<dbReference type="InterPro" id="IPR015879">
    <property type="entry name" value="Ring_hydroxy_dOase_asu_C_dom"/>
</dbReference>
<evidence type="ECO:0000256" key="4">
    <source>
        <dbReference type="ARBA" id="ARBA00010848"/>
    </source>
</evidence>
<dbReference type="PANTHER" id="PTHR43756:SF5">
    <property type="entry name" value="CHOLINE MONOOXYGENASE, CHLOROPLASTIC"/>
    <property type="match status" value="1"/>
</dbReference>
<keyword evidence="10" id="KW-1185">Reference proteome</keyword>
<dbReference type="InterPro" id="IPR036922">
    <property type="entry name" value="Rieske_2Fe-2S_sf"/>
</dbReference>
<dbReference type="Proteomes" id="UP000253153">
    <property type="component" value="Unassembled WGS sequence"/>
</dbReference>
<evidence type="ECO:0000256" key="6">
    <source>
        <dbReference type="ARBA" id="ARBA00014931"/>
    </source>
</evidence>
<dbReference type="InterPro" id="IPR001663">
    <property type="entry name" value="Rng_hydr_dOase-A"/>
</dbReference>
<dbReference type="EC" id="1.14.15.7" evidence="5"/>
<dbReference type="Gene3D" id="2.102.10.10">
    <property type="entry name" value="Rieske [2Fe-2S] iron-sulphur domain"/>
    <property type="match status" value="2"/>
</dbReference>
<organism evidence="9 10">
    <name type="scientific">Fusarium coffeatum</name>
    <dbReference type="NCBI Taxonomy" id="231269"/>
    <lineage>
        <taxon>Eukaryota</taxon>
        <taxon>Fungi</taxon>
        <taxon>Dikarya</taxon>
        <taxon>Ascomycota</taxon>
        <taxon>Pezizomycotina</taxon>
        <taxon>Sordariomycetes</taxon>
        <taxon>Hypocreomycetidae</taxon>
        <taxon>Hypocreales</taxon>
        <taxon>Nectriaceae</taxon>
        <taxon>Fusarium</taxon>
        <taxon>Fusarium incarnatum-equiseti species complex</taxon>
    </lineage>
</organism>
<dbReference type="OrthoDB" id="426882at2759"/>
<accession>A0A366RJP3</accession>
<dbReference type="SUPFAM" id="SSF55961">
    <property type="entry name" value="Bet v1-like"/>
    <property type="match status" value="1"/>
</dbReference>
<evidence type="ECO:0000313" key="9">
    <source>
        <dbReference type="EMBL" id="RBR16505.1"/>
    </source>
</evidence>
<dbReference type="EMBL" id="QKXC01000142">
    <property type="protein sequence ID" value="RBR16505.1"/>
    <property type="molecule type" value="Genomic_DNA"/>
</dbReference>
<evidence type="ECO:0000313" key="10">
    <source>
        <dbReference type="Proteomes" id="UP000253153"/>
    </source>
</evidence>
<evidence type="ECO:0000256" key="3">
    <source>
        <dbReference type="ARBA" id="ARBA00004866"/>
    </source>
</evidence>
<dbReference type="CDD" id="cd00680">
    <property type="entry name" value="RHO_alpha_C"/>
    <property type="match status" value="1"/>
</dbReference>
<dbReference type="GO" id="GO:0019285">
    <property type="term" value="P:glycine betaine biosynthetic process from choline"/>
    <property type="evidence" value="ECO:0007669"/>
    <property type="project" value="UniProtKB-UniPathway"/>
</dbReference>
<dbReference type="UniPathway" id="UPA00529">
    <property type="reaction ID" value="UER00430"/>
</dbReference>
<sequence length="376" mass="43236">MSFHVASSFTPYILTLAGLATLISVLKKHLLSSRSQNLTQSKSKFIQDLKSTARALPSSWYRSKEIYDLERRAIFSKKWILVSHKLRFFETGSQVEFKEAGFRFVLVKTKKGSIDGFHVASEDEYPAKGNAEELNESTKEPSPIHVRVDAKGFIWVNLDDSKIPEDWSTEFRNIDNMARHESFNFEDYHFDHTWGMSGDYNWKTLADNYNECYHCKTAHPDAAAVADLSAYRVDTKGGNIEHFANTTAEAEKSGLKIVSNYYFPNACMTVSPNFFYLMRCVPTSASHCSMEYEVYRHKDASDEDFKTIDEMFKRILAEDKWLCNNAQKNLNAGVFVNGEMHPKLEQGPLYFQHRIRGILFDHHMLEKKTGKESHLA</sequence>
<name>A0A366RJP3_9HYPO</name>
<comment type="catalytic activity">
    <reaction evidence="7">
        <text>choline + 2 reduced [2Fe-2S]-[ferredoxin] + O2 + 2 H(+) = betaine aldehyde hydrate + 2 oxidized [2Fe-2S]-[ferredoxin] + H2O</text>
        <dbReference type="Rhea" id="RHEA:17769"/>
        <dbReference type="Rhea" id="RHEA-COMP:10000"/>
        <dbReference type="Rhea" id="RHEA-COMP:10001"/>
        <dbReference type="ChEBI" id="CHEBI:15354"/>
        <dbReference type="ChEBI" id="CHEBI:15377"/>
        <dbReference type="ChEBI" id="CHEBI:15378"/>
        <dbReference type="ChEBI" id="CHEBI:15379"/>
        <dbReference type="ChEBI" id="CHEBI:15870"/>
        <dbReference type="ChEBI" id="CHEBI:33737"/>
        <dbReference type="ChEBI" id="CHEBI:33738"/>
        <dbReference type="EC" id="1.14.15.7"/>
    </reaction>
</comment>
<reference evidence="9 10" key="1">
    <citation type="submission" date="2018-06" db="EMBL/GenBank/DDBJ databases">
        <title>Fusarium incarnatum-equiseti species complex species 28.</title>
        <authorList>
            <person name="Gardiner D.M."/>
        </authorList>
    </citation>
    <scope>NUCLEOTIDE SEQUENCE [LARGE SCALE GENOMIC DNA]</scope>
    <source>
        <strain evidence="9 10">FIESC_28</strain>
    </source>
</reference>
<evidence type="ECO:0000256" key="2">
    <source>
        <dbReference type="ARBA" id="ARBA00002149"/>
    </source>
</evidence>
<dbReference type="SUPFAM" id="SSF50022">
    <property type="entry name" value="ISP domain"/>
    <property type="match status" value="1"/>
</dbReference>
<evidence type="ECO:0000259" key="8">
    <source>
        <dbReference type="Pfam" id="PF00848"/>
    </source>
</evidence>
<comment type="cofactor">
    <cofactor evidence="1">
        <name>Fe cation</name>
        <dbReference type="ChEBI" id="CHEBI:24875"/>
    </cofactor>
</comment>
<dbReference type="GeneID" id="41996352"/>
<comment type="caution">
    <text evidence="9">The sequence shown here is derived from an EMBL/GenBank/DDBJ whole genome shotgun (WGS) entry which is preliminary data.</text>
</comment>
<dbReference type="GO" id="GO:0051537">
    <property type="term" value="F:2 iron, 2 sulfur cluster binding"/>
    <property type="evidence" value="ECO:0007669"/>
    <property type="project" value="InterPro"/>
</dbReference>
<dbReference type="Gene3D" id="3.90.380.10">
    <property type="entry name" value="Naphthalene 1,2-dioxygenase Alpha Subunit, Chain A, domain 1"/>
    <property type="match status" value="3"/>
</dbReference>
<comment type="pathway">
    <text evidence="3">Amine and polyamine biosynthesis; betaine biosynthesis via choline pathway; betaine aldehyde from choline (monooxygenase route): step 1/1.</text>
</comment>
<dbReference type="AlphaFoldDB" id="A0A366RJP3"/>
<dbReference type="GO" id="GO:0005506">
    <property type="term" value="F:iron ion binding"/>
    <property type="evidence" value="ECO:0007669"/>
    <property type="project" value="InterPro"/>
</dbReference>
<dbReference type="Pfam" id="PF00848">
    <property type="entry name" value="Ring_hydroxyl_A"/>
    <property type="match status" value="1"/>
</dbReference>
<protein>
    <recommendedName>
        <fullName evidence="6">Choline monooxygenase, chloroplastic</fullName>
        <ecNumber evidence="5">1.14.15.7</ecNumber>
    </recommendedName>
</protein>
<proteinExistence type="inferred from homology"/>
<dbReference type="RefSeq" id="XP_031014859.1">
    <property type="nucleotide sequence ID" value="XM_031161056.1"/>
</dbReference>
<evidence type="ECO:0000256" key="7">
    <source>
        <dbReference type="ARBA" id="ARBA00049097"/>
    </source>
</evidence>